<dbReference type="PIRSF" id="PIRSF006692">
    <property type="entry name" value="TF_HTH_AF0396_prd"/>
    <property type="match status" value="1"/>
</dbReference>
<feature type="domain" description="HVO-A0261-like N-terminal" evidence="2">
    <location>
        <begin position="21"/>
        <end position="99"/>
    </location>
</feature>
<dbReference type="RefSeq" id="WP_176964036.1">
    <property type="nucleotide sequence ID" value="NZ_CP058215.1"/>
</dbReference>
<evidence type="ECO:0000313" key="4">
    <source>
        <dbReference type="Proteomes" id="UP000509594"/>
    </source>
</evidence>
<dbReference type="Proteomes" id="UP000509594">
    <property type="component" value="Chromosome"/>
</dbReference>
<dbReference type="InterPro" id="IPR036390">
    <property type="entry name" value="WH_DNA-bd_sf"/>
</dbReference>
<dbReference type="Pfam" id="PF08350">
    <property type="entry name" value="FilR1_middle"/>
    <property type="match status" value="1"/>
</dbReference>
<proteinExistence type="predicted"/>
<accession>A0A7D5E5G5</accession>
<dbReference type="InterPro" id="IPR013561">
    <property type="entry name" value="FilR1_middle_dom"/>
</dbReference>
<dbReference type="AlphaFoldDB" id="A0A7D5E5G5"/>
<dbReference type="SUPFAM" id="SSF46785">
    <property type="entry name" value="Winged helix' DNA-binding domain"/>
    <property type="match status" value="1"/>
</dbReference>
<name>A0A7D5E5G5_9EURY</name>
<dbReference type="InterPro" id="IPR016490">
    <property type="entry name" value="Tscrpt_reg_HTH_AF0396-typ3"/>
</dbReference>
<dbReference type="OrthoDB" id="11410at2157"/>
<sequence>MVGRVLCVNKTGGILKKSILDILFASEKRKNVMLLLKDGPQEMNFLLDNLDTSRQALLPQMKILKERDLIFQSDDSYGLTNTGKLIANSMKPFIDTVETLDSSSHYFAQHNVDGIPEHLLKRINEIRGFNLVEPDHVNSIELNTDHLPDCLDSRAVYFVYTFMHPGAKSVLDQLVARGVEVSIIFSKELAQKIIDEMYDACKSAIALENVNIYIYQKEPKISSVTVSDNGFLLRLFLKNNEFSNKQVLCYRPEGRQWAKELYDHYLKDAKLITEI</sequence>
<organism evidence="3 4">
    <name type="scientific">Methanolobus zinderi</name>
    <dbReference type="NCBI Taxonomy" id="536044"/>
    <lineage>
        <taxon>Archaea</taxon>
        <taxon>Methanobacteriati</taxon>
        <taxon>Methanobacteriota</taxon>
        <taxon>Stenosarchaea group</taxon>
        <taxon>Methanomicrobia</taxon>
        <taxon>Methanosarcinales</taxon>
        <taxon>Methanosarcinaceae</taxon>
        <taxon>Methanolobus</taxon>
    </lineage>
</organism>
<gene>
    <name evidence="3" type="ORF">HWN40_01135</name>
</gene>
<dbReference type="InterPro" id="IPR036388">
    <property type="entry name" value="WH-like_DNA-bd_sf"/>
</dbReference>
<feature type="domain" description="Methanogenesis regulatory protein FilR1 middle" evidence="1">
    <location>
        <begin position="151"/>
        <end position="267"/>
    </location>
</feature>
<protein>
    <submittedName>
        <fullName evidence="3">Winged helix-turn-helix domain-containing protein</fullName>
    </submittedName>
</protein>
<evidence type="ECO:0000259" key="1">
    <source>
        <dbReference type="Pfam" id="PF08350"/>
    </source>
</evidence>
<keyword evidence="4" id="KW-1185">Reference proteome</keyword>
<dbReference type="EMBL" id="CP058215">
    <property type="protein sequence ID" value="QLC48973.1"/>
    <property type="molecule type" value="Genomic_DNA"/>
</dbReference>
<evidence type="ECO:0000313" key="3">
    <source>
        <dbReference type="EMBL" id="QLC48973.1"/>
    </source>
</evidence>
<dbReference type="KEGG" id="mzi:HWN40_01135"/>
<dbReference type="InterPro" id="IPR057527">
    <property type="entry name" value="HVO_A0261-like_N"/>
</dbReference>
<dbReference type="GeneID" id="55820236"/>
<dbReference type="Gene3D" id="1.10.10.10">
    <property type="entry name" value="Winged helix-like DNA-binding domain superfamily/Winged helix DNA-binding domain"/>
    <property type="match status" value="1"/>
</dbReference>
<evidence type="ECO:0000259" key="2">
    <source>
        <dbReference type="Pfam" id="PF25213"/>
    </source>
</evidence>
<reference evidence="3 4" key="1">
    <citation type="submission" date="2020-06" db="EMBL/GenBank/DDBJ databases">
        <title>Methanolobus halotolerans sp. nov., isolated from a saline lake Tus in Siberia.</title>
        <authorList>
            <person name="Shen Y."/>
            <person name="Chen S.-C."/>
            <person name="Lai M.-C."/>
            <person name="Huang H.-H."/>
            <person name="Chiu H.-H."/>
            <person name="Tang S.-L."/>
            <person name="Rogozin D.Y."/>
            <person name="Degermendzhy A.G."/>
        </authorList>
    </citation>
    <scope>NUCLEOTIDE SEQUENCE [LARGE SCALE GENOMIC DNA]</scope>
    <source>
        <strain evidence="3 4">DSM 21339</strain>
    </source>
</reference>
<dbReference type="Pfam" id="PF25213">
    <property type="entry name" value="HVO_A0261_N"/>
    <property type="match status" value="1"/>
</dbReference>